<keyword evidence="3" id="KW-0731">Sigma factor</keyword>
<dbReference type="GO" id="GO:0016987">
    <property type="term" value="F:sigma factor activity"/>
    <property type="evidence" value="ECO:0007669"/>
    <property type="project" value="UniProtKB-KW"/>
</dbReference>
<evidence type="ECO:0000256" key="4">
    <source>
        <dbReference type="ARBA" id="ARBA00023163"/>
    </source>
</evidence>
<evidence type="ECO:0000259" key="8">
    <source>
        <dbReference type="Pfam" id="PF20239"/>
    </source>
</evidence>
<dbReference type="PANTHER" id="PTHR47756">
    <property type="entry name" value="BLL6612 PROTEIN-RELATED"/>
    <property type="match status" value="1"/>
</dbReference>
<dbReference type="EMBL" id="SMKR01000130">
    <property type="protein sequence ID" value="TDD18603.1"/>
    <property type="molecule type" value="Genomic_DNA"/>
</dbReference>
<dbReference type="GO" id="GO:0006352">
    <property type="term" value="P:DNA-templated transcription initiation"/>
    <property type="evidence" value="ECO:0007669"/>
    <property type="project" value="InterPro"/>
</dbReference>
<evidence type="ECO:0000256" key="2">
    <source>
        <dbReference type="ARBA" id="ARBA00023015"/>
    </source>
</evidence>
<accession>A0A4R4WP17</accession>
<dbReference type="Pfam" id="PF04542">
    <property type="entry name" value="Sigma70_r2"/>
    <property type="match status" value="1"/>
</dbReference>
<evidence type="ECO:0000259" key="6">
    <source>
        <dbReference type="Pfam" id="PF04542"/>
    </source>
</evidence>
<dbReference type="PANTHER" id="PTHR47756:SF2">
    <property type="entry name" value="BLL6612 PROTEIN"/>
    <property type="match status" value="1"/>
</dbReference>
<protein>
    <submittedName>
        <fullName evidence="9">RNA polymerase sigma factor</fullName>
    </submittedName>
</protein>
<dbReference type="Gene3D" id="1.10.1740.10">
    <property type="match status" value="1"/>
</dbReference>
<comment type="similarity">
    <text evidence="1">Belongs to the sigma-70 factor family. ECF subfamily.</text>
</comment>
<dbReference type="InterPro" id="IPR046531">
    <property type="entry name" value="DUF6596"/>
</dbReference>
<dbReference type="InterPro" id="IPR013325">
    <property type="entry name" value="RNA_pol_sigma_r2"/>
</dbReference>
<dbReference type="InterPro" id="IPR007627">
    <property type="entry name" value="RNA_pol_sigma70_r2"/>
</dbReference>
<dbReference type="SUPFAM" id="SSF88946">
    <property type="entry name" value="Sigma2 domain of RNA polymerase sigma factors"/>
    <property type="match status" value="1"/>
</dbReference>
<feature type="domain" description="RNA polymerase sigma factor 70 region 4 type 2" evidence="7">
    <location>
        <begin position="79"/>
        <end position="128"/>
    </location>
</feature>
<dbReference type="Proteomes" id="UP000295172">
    <property type="component" value="Unassembled WGS sequence"/>
</dbReference>
<feature type="region of interest" description="Disordered" evidence="5">
    <location>
        <begin position="367"/>
        <end position="386"/>
    </location>
</feature>
<comment type="caution">
    <text evidence="9">The sequence shown here is derived from an EMBL/GenBank/DDBJ whole genome shotgun (WGS) entry which is preliminary data.</text>
</comment>
<evidence type="ECO:0000259" key="7">
    <source>
        <dbReference type="Pfam" id="PF08281"/>
    </source>
</evidence>
<evidence type="ECO:0000313" key="10">
    <source>
        <dbReference type="Proteomes" id="UP000295172"/>
    </source>
</evidence>
<feature type="domain" description="DUF6596" evidence="8">
    <location>
        <begin position="148"/>
        <end position="242"/>
    </location>
</feature>
<dbReference type="AlphaFoldDB" id="A0A4R4WP17"/>
<dbReference type="OrthoDB" id="9780299at2"/>
<reference evidence="9 10" key="1">
    <citation type="submission" date="2019-02" db="EMBL/GenBank/DDBJ databases">
        <title>Draft genome sequences of novel Actinobacteria.</title>
        <authorList>
            <person name="Sahin N."/>
            <person name="Ay H."/>
            <person name="Saygin H."/>
        </authorList>
    </citation>
    <scope>NUCLEOTIDE SEQUENCE [LARGE SCALE GENOMIC DNA]</scope>
    <source>
        <strain evidence="9 10">16K104</strain>
    </source>
</reference>
<keyword evidence="2" id="KW-0805">Transcription regulation</keyword>
<dbReference type="GO" id="GO:0003677">
    <property type="term" value="F:DNA binding"/>
    <property type="evidence" value="ECO:0007669"/>
    <property type="project" value="InterPro"/>
</dbReference>
<evidence type="ECO:0000256" key="3">
    <source>
        <dbReference type="ARBA" id="ARBA00023082"/>
    </source>
</evidence>
<dbReference type="SUPFAM" id="SSF88659">
    <property type="entry name" value="Sigma3 and sigma4 domains of RNA polymerase sigma factors"/>
    <property type="match status" value="1"/>
</dbReference>
<organism evidence="9 10">
    <name type="scientific">Kribbella turkmenica</name>
    <dbReference type="NCBI Taxonomy" id="2530375"/>
    <lineage>
        <taxon>Bacteria</taxon>
        <taxon>Bacillati</taxon>
        <taxon>Actinomycetota</taxon>
        <taxon>Actinomycetes</taxon>
        <taxon>Propionibacteriales</taxon>
        <taxon>Kribbellaceae</taxon>
        <taxon>Kribbella</taxon>
    </lineage>
</organism>
<dbReference type="Pfam" id="PF20239">
    <property type="entry name" value="DUF6596"/>
    <property type="match status" value="1"/>
</dbReference>
<dbReference type="InterPro" id="IPR013324">
    <property type="entry name" value="RNA_pol_sigma_r3/r4-like"/>
</dbReference>
<keyword evidence="4" id="KW-0804">Transcription</keyword>
<dbReference type="InterPro" id="IPR013249">
    <property type="entry name" value="RNA_pol_sigma70_r4_t2"/>
</dbReference>
<evidence type="ECO:0000256" key="1">
    <source>
        <dbReference type="ARBA" id="ARBA00010641"/>
    </source>
</evidence>
<feature type="domain" description="RNA polymerase sigma-70 region 2" evidence="6">
    <location>
        <begin position="2"/>
        <end position="53"/>
    </location>
</feature>
<dbReference type="Pfam" id="PF08281">
    <property type="entry name" value="Sigma70_r4_2"/>
    <property type="match status" value="1"/>
</dbReference>
<keyword evidence="10" id="KW-1185">Reference proteome</keyword>
<evidence type="ECO:0000256" key="5">
    <source>
        <dbReference type="SAM" id="MobiDB-lite"/>
    </source>
</evidence>
<sequence>MFGDLDLAEDAVQDAFAVALRRWPDDGLPPNPGAWITATARNRAIDKVRRDARGNELLRTVAMEHREGDTMPDDRLRLIFTCCHPSLAPQSQVELTLRLVCGLSTAEVARAFLTTEPTMAKRLVRTKHKIKAANIPYRTPSDTELPDRLRSVLTAVYLTYTTGHGQAGSFPDLTEEGIRLGRTLRLLMPDEPEVAGLLALMLLTQARRRGRTDAHGELVLLRDQDRSLWDPELIHEGHRMVRWCLRRNEPGRFQLEAAIAAVHADASTFQDTDWGQIVALYDQLLTVAPTPVVALNRAVAVAEVHGADEGLAELDRLALTRYYAFHAARAELLDRVGSAEDAQHAFRTAVALAPDGPERRYLTRRLAQVTSSARPPSARPNRRAGA</sequence>
<evidence type="ECO:0000313" key="9">
    <source>
        <dbReference type="EMBL" id="TDD18603.1"/>
    </source>
</evidence>
<proteinExistence type="inferred from homology"/>
<name>A0A4R4WP17_9ACTN</name>
<gene>
    <name evidence="9" type="ORF">E1218_25775</name>
</gene>